<comment type="caution">
    <text evidence="1">The sequence shown here is derived from an EMBL/GenBank/DDBJ whole genome shotgun (WGS) entry which is preliminary data.</text>
</comment>
<accession>A0A7J9H3S4</accession>
<proteinExistence type="predicted"/>
<dbReference type="AlphaFoldDB" id="A0A7J9H3S4"/>
<gene>
    <name evidence="1" type="ORF">Gohar_014160</name>
</gene>
<dbReference type="EMBL" id="JABFAD010000007">
    <property type="protein sequence ID" value="MBA0804004.1"/>
    <property type="molecule type" value="Genomic_DNA"/>
</dbReference>
<protein>
    <submittedName>
        <fullName evidence="1">Uncharacterized protein</fullName>
    </submittedName>
</protein>
<dbReference type="EMBL" id="JABFAD010000007">
    <property type="protein sequence ID" value="MBA0804005.1"/>
    <property type="molecule type" value="Genomic_DNA"/>
</dbReference>
<evidence type="ECO:0000313" key="1">
    <source>
        <dbReference type="EMBL" id="MBA0804004.1"/>
    </source>
</evidence>
<keyword evidence="2" id="KW-1185">Reference proteome</keyword>
<reference evidence="1 2" key="1">
    <citation type="journal article" date="2019" name="Genome Biol. Evol.">
        <title>Insights into the evolution of the New World diploid cottons (Gossypium, subgenus Houzingenia) based on genome sequencing.</title>
        <authorList>
            <person name="Grover C.E."/>
            <person name="Arick M.A. 2nd"/>
            <person name="Thrash A."/>
            <person name="Conover J.L."/>
            <person name="Sanders W.S."/>
            <person name="Peterson D.G."/>
            <person name="Frelichowski J.E."/>
            <person name="Scheffler J.A."/>
            <person name="Scheffler B.E."/>
            <person name="Wendel J.F."/>
        </authorList>
    </citation>
    <scope>NUCLEOTIDE SEQUENCE [LARGE SCALE GENOMIC DNA]</scope>
    <source>
        <strain evidence="1">0</strain>
        <tissue evidence="1">Leaf</tissue>
    </source>
</reference>
<evidence type="ECO:0000313" key="2">
    <source>
        <dbReference type="Proteomes" id="UP000593560"/>
    </source>
</evidence>
<reference evidence="1" key="2">
    <citation type="submission" date="2020-04" db="EMBL/GenBank/DDBJ databases">
        <authorList>
            <person name="Grover C.E."/>
            <person name="Arick M.A. II"/>
            <person name="Thrash A."/>
            <person name="Conover J.L."/>
            <person name="Sanders W.S."/>
            <person name="Peterson D.G."/>
            <person name="Scheffler J.A."/>
            <person name="Scheffler B.E."/>
            <person name="Wendel J.F."/>
        </authorList>
    </citation>
    <scope>NUCLEOTIDE SEQUENCE</scope>
    <source>
        <strain evidence="1">0</strain>
        <tissue evidence="1">Leaf</tissue>
    </source>
</reference>
<sequence>MLLLVALSSLPSMEQRVENRGLLVVEGFYVITVVRF</sequence>
<name>A0A7J9H3S4_9ROSI</name>
<dbReference type="Proteomes" id="UP000593560">
    <property type="component" value="Unassembled WGS sequence"/>
</dbReference>
<organism evidence="1 2">
    <name type="scientific">Gossypium harknessii</name>
    <dbReference type="NCBI Taxonomy" id="34285"/>
    <lineage>
        <taxon>Eukaryota</taxon>
        <taxon>Viridiplantae</taxon>
        <taxon>Streptophyta</taxon>
        <taxon>Embryophyta</taxon>
        <taxon>Tracheophyta</taxon>
        <taxon>Spermatophyta</taxon>
        <taxon>Magnoliopsida</taxon>
        <taxon>eudicotyledons</taxon>
        <taxon>Gunneridae</taxon>
        <taxon>Pentapetalae</taxon>
        <taxon>rosids</taxon>
        <taxon>malvids</taxon>
        <taxon>Malvales</taxon>
        <taxon>Malvaceae</taxon>
        <taxon>Malvoideae</taxon>
        <taxon>Gossypium</taxon>
    </lineage>
</organism>